<keyword evidence="3" id="KW-1185">Reference proteome</keyword>
<protein>
    <recommendedName>
        <fullName evidence="1">IF140 C-terminal TPR domain-containing protein</fullName>
    </recommendedName>
</protein>
<evidence type="ECO:0000259" key="1">
    <source>
        <dbReference type="Pfam" id="PF24760"/>
    </source>
</evidence>
<feature type="domain" description="IF140 C-terminal TPR" evidence="1">
    <location>
        <begin position="5"/>
        <end position="66"/>
    </location>
</feature>
<comment type="caution">
    <text evidence="2">The sequence shown here is derived from an EMBL/GenBank/DDBJ whole genome shotgun (WGS) entry which is preliminary data.</text>
</comment>
<sequence length="67" mass="7578">MPDYAEIEDSQNYEKAASALTEAFKVLIKASTSLEGKGEDADPRKQSMLQRIKLKAILCKRFSDIRE</sequence>
<accession>A0A448X3J4</accession>
<dbReference type="Proteomes" id="UP000784294">
    <property type="component" value="Unassembled WGS sequence"/>
</dbReference>
<proteinExistence type="predicted"/>
<dbReference type="Pfam" id="PF24760">
    <property type="entry name" value="TPR_IF140_C"/>
    <property type="match status" value="1"/>
</dbReference>
<name>A0A448X3J4_9PLAT</name>
<dbReference type="AlphaFoldDB" id="A0A448X3J4"/>
<gene>
    <name evidence="2" type="ORF">PXEA_LOCUS20470</name>
</gene>
<evidence type="ECO:0000313" key="2">
    <source>
        <dbReference type="EMBL" id="VEL27030.1"/>
    </source>
</evidence>
<evidence type="ECO:0000313" key="3">
    <source>
        <dbReference type="Proteomes" id="UP000784294"/>
    </source>
</evidence>
<organism evidence="2 3">
    <name type="scientific">Protopolystoma xenopodis</name>
    <dbReference type="NCBI Taxonomy" id="117903"/>
    <lineage>
        <taxon>Eukaryota</taxon>
        <taxon>Metazoa</taxon>
        <taxon>Spiralia</taxon>
        <taxon>Lophotrochozoa</taxon>
        <taxon>Platyhelminthes</taxon>
        <taxon>Monogenea</taxon>
        <taxon>Polyopisthocotylea</taxon>
        <taxon>Polystomatidea</taxon>
        <taxon>Polystomatidae</taxon>
        <taxon>Protopolystoma</taxon>
    </lineage>
</organism>
<reference evidence="2" key="1">
    <citation type="submission" date="2018-11" db="EMBL/GenBank/DDBJ databases">
        <authorList>
            <consortium name="Pathogen Informatics"/>
        </authorList>
    </citation>
    <scope>NUCLEOTIDE SEQUENCE</scope>
</reference>
<dbReference type="InterPro" id="IPR056156">
    <property type="entry name" value="TPR_IF140_C"/>
</dbReference>
<dbReference type="EMBL" id="CAAALY010084402">
    <property type="protein sequence ID" value="VEL27030.1"/>
    <property type="molecule type" value="Genomic_DNA"/>
</dbReference>